<feature type="compositionally biased region" description="Low complexity" evidence="10">
    <location>
        <begin position="126"/>
        <end position="143"/>
    </location>
</feature>
<feature type="compositionally biased region" description="Basic and acidic residues" evidence="10">
    <location>
        <begin position="374"/>
        <end position="399"/>
    </location>
</feature>
<evidence type="ECO:0000313" key="14">
    <source>
        <dbReference type="EMBL" id="GEM11185.1"/>
    </source>
</evidence>
<feature type="domain" description="Myb-like" evidence="11">
    <location>
        <begin position="174"/>
        <end position="224"/>
    </location>
</feature>
<evidence type="ECO:0000313" key="15">
    <source>
        <dbReference type="Proteomes" id="UP000321518"/>
    </source>
</evidence>
<keyword evidence="3" id="KW-0677">Repeat</keyword>
<feature type="compositionally biased region" description="Low complexity" evidence="10">
    <location>
        <begin position="80"/>
        <end position="102"/>
    </location>
</feature>
<feature type="compositionally biased region" description="Polar residues" evidence="10">
    <location>
        <begin position="618"/>
        <end position="628"/>
    </location>
</feature>
<dbReference type="PROSITE" id="PS50090">
    <property type="entry name" value="MYB_LIKE"/>
    <property type="match status" value="1"/>
</dbReference>
<evidence type="ECO:0000256" key="10">
    <source>
        <dbReference type="SAM" id="MobiDB-lite"/>
    </source>
</evidence>
<evidence type="ECO:0000256" key="8">
    <source>
        <dbReference type="ARBA" id="ARBA00023242"/>
    </source>
</evidence>
<evidence type="ECO:0000256" key="7">
    <source>
        <dbReference type="ARBA" id="ARBA00023163"/>
    </source>
</evidence>
<dbReference type="PANTHER" id="PTHR24394">
    <property type="entry name" value="ZINC FINGER PROTEIN"/>
    <property type="match status" value="1"/>
</dbReference>
<evidence type="ECO:0000256" key="6">
    <source>
        <dbReference type="ARBA" id="ARBA00023015"/>
    </source>
</evidence>
<comment type="subcellular location">
    <subcellularLocation>
        <location evidence="1">Nucleus</location>
    </subcellularLocation>
</comment>
<dbReference type="SMART" id="SM00355">
    <property type="entry name" value="ZnF_C2H2"/>
    <property type="match status" value="2"/>
</dbReference>
<feature type="compositionally biased region" description="Low complexity" evidence="10">
    <location>
        <begin position="24"/>
        <end position="40"/>
    </location>
</feature>
<feature type="domain" description="C2H2-type" evidence="12">
    <location>
        <begin position="450"/>
        <end position="480"/>
    </location>
</feature>
<feature type="domain" description="C2H2-type" evidence="12">
    <location>
        <begin position="481"/>
        <end position="506"/>
    </location>
</feature>
<dbReference type="Pfam" id="PF00096">
    <property type="entry name" value="zf-C2H2"/>
    <property type="match status" value="2"/>
</dbReference>
<dbReference type="SMART" id="SM00717">
    <property type="entry name" value="SANT"/>
    <property type="match status" value="1"/>
</dbReference>
<feature type="compositionally biased region" description="Gly residues" evidence="10">
    <location>
        <begin position="431"/>
        <end position="448"/>
    </location>
</feature>
<dbReference type="InterPro" id="IPR013087">
    <property type="entry name" value="Znf_C2H2_type"/>
</dbReference>
<feature type="region of interest" description="Disordered" evidence="10">
    <location>
        <begin position="231"/>
        <end position="287"/>
    </location>
</feature>
<evidence type="ECO:0000256" key="4">
    <source>
        <dbReference type="ARBA" id="ARBA00022771"/>
    </source>
</evidence>
<dbReference type="PANTHER" id="PTHR24394:SF48">
    <property type="entry name" value="ZINC FINGER PROTEIN 771"/>
    <property type="match status" value="1"/>
</dbReference>
<accession>A0A511KMQ6</accession>
<reference evidence="14 15" key="1">
    <citation type="submission" date="2019-07" db="EMBL/GenBank/DDBJ databases">
        <title>Rhodotorula toruloides NBRC10032 genome sequencing.</title>
        <authorList>
            <person name="Shida Y."/>
            <person name="Takaku H."/>
            <person name="Ogasawara W."/>
            <person name="Mori K."/>
        </authorList>
    </citation>
    <scope>NUCLEOTIDE SEQUENCE [LARGE SCALE GENOMIC DNA]</scope>
    <source>
        <strain evidence="14 15">NBRC10032</strain>
    </source>
</reference>
<feature type="region of interest" description="Disordered" evidence="10">
    <location>
        <begin position="321"/>
        <end position="448"/>
    </location>
</feature>
<feature type="compositionally biased region" description="Basic residues" evidence="10">
    <location>
        <begin position="419"/>
        <end position="429"/>
    </location>
</feature>
<dbReference type="PROSITE" id="PS00028">
    <property type="entry name" value="ZINC_FINGER_C2H2_1"/>
    <property type="match status" value="2"/>
</dbReference>
<evidence type="ECO:0000256" key="2">
    <source>
        <dbReference type="ARBA" id="ARBA00022723"/>
    </source>
</evidence>
<dbReference type="OrthoDB" id="654211at2759"/>
<keyword evidence="6" id="KW-0805">Transcription regulation</keyword>
<keyword evidence="7" id="KW-0804">Transcription</keyword>
<dbReference type="FunFam" id="3.30.160.60:FF:002343">
    <property type="entry name" value="Zinc finger protein 33A"/>
    <property type="match status" value="1"/>
</dbReference>
<dbReference type="GO" id="GO:0003677">
    <property type="term" value="F:DNA binding"/>
    <property type="evidence" value="ECO:0007669"/>
    <property type="project" value="UniProtKB-KW"/>
</dbReference>
<proteinExistence type="predicted"/>
<sequence length="764" mass="79417">MDDIPSTAPRTPTPQPAAPPPPEVGVSAQSQVQVQVQAGQYGPERVAGRQDAAARAAEQSVDALLQDAIERSQRAGGAQGAAQGQHGTGTATTAGTGAGEEGQAQVDHLELVRQASLANGGVPTGSTSATTAATTTTTTTTTSNALPNPPAVLVAGDAAPAGGSASSSATRPARGPGSRARWTPTEDARLIELVKIDPPLTWNEIGARMARPPTGCGMRWYKFLRERVAEEDGDEAAADKDRSGRGGQAQGEGQVQQRGQAAAIPQAPSASGANALHPSGDMIVGGSTDHAVVAPATATGPSGSPVPLAYVAADQLPPALPPAADLAGHPFPRDSSPTTKIHSNAGTHYLPPTALVPHPPIPFKKNQILRGRRTKDPKILEEEMRAQQEAARRKAEEMRAQSAAAEGEDDEELDDEGRKRKKVAQRPRGKGSAGGLGAKGGTSKGGGVVHTCPAENCTAAFKRSEHLRRHYKAVHRGEKPFPCTVADCGKAFSRKDNLQQHQAMVHFVKALYHYPDGATSTDPPEPGQEGVTTTFEAVDISKTPRGAQKLSRIKGKQEVRAKEANKIVDERETGEKERSASASVDGGDAQAGPSNSHAQGAPPYVRAPMDASGLNAAYSVTPSINRGPSNERGDAQLVGNKRGRSAVDSDAGGDADSDGAVDKRLRLGGGGNDGGFYPPDPALQALVAQVQHHTHADEREYDSTAAQQQQQRDLLSALQRMSQQGAGAGDDHLELRPDFIVPGLEAYLSQQAAEAAQHGAGRTA</sequence>
<feature type="region of interest" description="Disordered" evidence="10">
    <location>
        <begin position="1"/>
        <end position="102"/>
    </location>
</feature>
<feature type="compositionally biased region" description="Low complexity" evidence="10">
    <location>
        <begin position="251"/>
        <end position="273"/>
    </location>
</feature>
<dbReference type="PROSITE" id="PS50157">
    <property type="entry name" value="ZINC_FINGER_C2H2_2"/>
    <property type="match status" value="2"/>
</dbReference>
<feature type="compositionally biased region" description="Basic and acidic residues" evidence="10">
    <location>
        <begin position="555"/>
        <end position="579"/>
    </location>
</feature>
<dbReference type="AlphaFoldDB" id="A0A511KMQ6"/>
<gene>
    <name evidence="14" type="ORF">Rt10032_c14g5202</name>
</gene>
<keyword evidence="5" id="KW-0862">Zinc</keyword>
<evidence type="ECO:0000256" key="3">
    <source>
        <dbReference type="ARBA" id="ARBA00022737"/>
    </source>
</evidence>
<protein>
    <submittedName>
        <fullName evidence="14">Zinc finger, C2H2-type transcription factor</fullName>
    </submittedName>
</protein>
<feature type="compositionally biased region" description="Low complexity" evidence="10">
    <location>
        <begin position="49"/>
        <end position="63"/>
    </location>
</feature>
<feature type="compositionally biased region" description="Pro residues" evidence="10">
    <location>
        <begin position="11"/>
        <end position="23"/>
    </location>
</feature>
<comment type="caution">
    <text evidence="14">The sequence shown here is derived from an EMBL/GenBank/DDBJ whole genome shotgun (WGS) entry which is preliminary data.</text>
</comment>
<evidence type="ECO:0000259" key="12">
    <source>
        <dbReference type="PROSITE" id="PS50157"/>
    </source>
</evidence>
<dbReference type="InterPro" id="IPR036236">
    <property type="entry name" value="Znf_C2H2_sf"/>
</dbReference>
<dbReference type="GO" id="GO:0008270">
    <property type="term" value="F:zinc ion binding"/>
    <property type="evidence" value="ECO:0007669"/>
    <property type="project" value="UniProtKB-KW"/>
</dbReference>
<keyword evidence="2" id="KW-0479">Metal-binding</keyword>
<evidence type="ECO:0000256" key="1">
    <source>
        <dbReference type="ARBA" id="ARBA00004123"/>
    </source>
</evidence>
<dbReference type="InterPro" id="IPR017930">
    <property type="entry name" value="Myb_dom"/>
</dbReference>
<dbReference type="EMBL" id="BJWK01000014">
    <property type="protein sequence ID" value="GEM11185.1"/>
    <property type="molecule type" value="Genomic_DNA"/>
</dbReference>
<evidence type="ECO:0000256" key="5">
    <source>
        <dbReference type="ARBA" id="ARBA00022833"/>
    </source>
</evidence>
<dbReference type="Gene3D" id="3.30.160.60">
    <property type="entry name" value="Classic Zinc Finger"/>
    <property type="match status" value="2"/>
</dbReference>
<organism evidence="14 15">
    <name type="scientific">Rhodotorula toruloides</name>
    <name type="common">Yeast</name>
    <name type="synonym">Rhodosporidium toruloides</name>
    <dbReference type="NCBI Taxonomy" id="5286"/>
    <lineage>
        <taxon>Eukaryota</taxon>
        <taxon>Fungi</taxon>
        <taxon>Dikarya</taxon>
        <taxon>Basidiomycota</taxon>
        <taxon>Pucciniomycotina</taxon>
        <taxon>Microbotryomycetes</taxon>
        <taxon>Sporidiobolales</taxon>
        <taxon>Sporidiobolaceae</taxon>
        <taxon>Rhodotorula</taxon>
    </lineage>
</organism>
<feature type="region of interest" description="Disordered" evidence="10">
    <location>
        <begin position="118"/>
        <end position="186"/>
    </location>
</feature>
<keyword evidence="4 9" id="KW-0863">Zinc-finger</keyword>
<feature type="compositionally biased region" description="Low complexity" evidence="10">
    <location>
        <begin position="155"/>
        <end position="176"/>
    </location>
</feature>
<dbReference type="InterPro" id="IPR001005">
    <property type="entry name" value="SANT/Myb"/>
</dbReference>
<dbReference type="InterPro" id="IPR009057">
    <property type="entry name" value="Homeodomain-like_sf"/>
</dbReference>
<feature type="region of interest" description="Disordered" evidence="10">
    <location>
        <begin position="690"/>
        <end position="712"/>
    </location>
</feature>
<feature type="compositionally biased region" description="Low complexity" evidence="10">
    <location>
        <begin position="1"/>
        <end position="10"/>
    </location>
</feature>
<dbReference type="GO" id="GO:0005634">
    <property type="term" value="C:nucleus"/>
    <property type="evidence" value="ECO:0007669"/>
    <property type="project" value="UniProtKB-SubCell"/>
</dbReference>
<dbReference type="SUPFAM" id="SSF57667">
    <property type="entry name" value="beta-beta-alpha zinc fingers"/>
    <property type="match status" value="1"/>
</dbReference>
<dbReference type="Gene3D" id="1.10.10.60">
    <property type="entry name" value="Homeodomain-like"/>
    <property type="match status" value="1"/>
</dbReference>
<feature type="compositionally biased region" description="Polar residues" evidence="10">
    <location>
        <begin position="335"/>
        <end position="346"/>
    </location>
</feature>
<feature type="compositionally biased region" description="Acidic residues" evidence="10">
    <location>
        <begin position="406"/>
        <end position="415"/>
    </location>
</feature>
<feature type="region of interest" description="Disordered" evidence="10">
    <location>
        <begin position="544"/>
        <end position="675"/>
    </location>
</feature>
<name>A0A511KMQ6_RHOTO</name>
<evidence type="ECO:0000259" key="13">
    <source>
        <dbReference type="PROSITE" id="PS51294"/>
    </source>
</evidence>
<feature type="domain" description="HTH myb-type" evidence="13">
    <location>
        <begin position="179"/>
        <end position="228"/>
    </location>
</feature>
<dbReference type="PROSITE" id="PS51294">
    <property type="entry name" value="HTH_MYB"/>
    <property type="match status" value="1"/>
</dbReference>
<dbReference type="GO" id="GO:0000981">
    <property type="term" value="F:DNA-binding transcription factor activity, RNA polymerase II-specific"/>
    <property type="evidence" value="ECO:0007669"/>
    <property type="project" value="TreeGrafter"/>
</dbReference>
<dbReference type="Proteomes" id="UP000321518">
    <property type="component" value="Unassembled WGS sequence"/>
</dbReference>
<evidence type="ECO:0000259" key="11">
    <source>
        <dbReference type="PROSITE" id="PS50090"/>
    </source>
</evidence>
<evidence type="ECO:0000256" key="9">
    <source>
        <dbReference type="PROSITE-ProRule" id="PRU00042"/>
    </source>
</evidence>
<keyword evidence="8" id="KW-0539">Nucleus</keyword>
<dbReference type="SUPFAM" id="SSF46689">
    <property type="entry name" value="Homeodomain-like"/>
    <property type="match status" value="1"/>
</dbReference>